<comment type="catalytic activity">
    <reaction evidence="18">
        <text>10-formyltetrahydrofolyl-(gamma-L-Glu)(n) + L-glutamate + ATP = 10-formyltetrahydrofolyl-(gamma-L-Glu)(n+1) + ADP + phosphate + H(+)</text>
        <dbReference type="Rhea" id="RHEA:51904"/>
        <dbReference type="Rhea" id="RHEA-COMP:13088"/>
        <dbReference type="Rhea" id="RHEA-COMP:14300"/>
        <dbReference type="ChEBI" id="CHEBI:15378"/>
        <dbReference type="ChEBI" id="CHEBI:29985"/>
        <dbReference type="ChEBI" id="CHEBI:30616"/>
        <dbReference type="ChEBI" id="CHEBI:43474"/>
        <dbReference type="ChEBI" id="CHEBI:134413"/>
        <dbReference type="ChEBI" id="CHEBI:456216"/>
        <dbReference type="EC" id="6.3.2.17"/>
    </reaction>
</comment>
<comment type="catalytic activity">
    <reaction evidence="17">
        <text>(6S)-5,6,7,8-tetrahydrofolyl-(gamma-L-Glu)(n) + L-glutamate + ATP = (6S)-5,6,7,8-tetrahydrofolyl-(gamma-L-Glu)(n+1) + ADP + phosphate + H(+)</text>
        <dbReference type="Rhea" id="RHEA:10580"/>
        <dbReference type="Rhea" id="RHEA-COMP:14738"/>
        <dbReference type="Rhea" id="RHEA-COMP:14740"/>
        <dbReference type="ChEBI" id="CHEBI:15378"/>
        <dbReference type="ChEBI" id="CHEBI:29985"/>
        <dbReference type="ChEBI" id="CHEBI:30616"/>
        <dbReference type="ChEBI" id="CHEBI:43474"/>
        <dbReference type="ChEBI" id="CHEBI:141005"/>
        <dbReference type="ChEBI" id="CHEBI:456216"/>
        <dbReference type="EC" id="6.3.2.17"/>
    </reaction>
</comment>
<dbReference type="SUPFAM" id="SSF53623">
    <property type="entry name" value="MurD-like peptide ligases, catalytic domain"/>
    <property type="match status" value="1"/>
</dbReference>
<evidence type="ECO:0000256" key="7">
    <source>
        <dbReference type="ARBA" id="ARBA00019357"/>
    </source>
</evidence>
<evidence type="ECO:0000256" key="17">
    <source>
        <dbReference type="ARBA" id="ARBA00047493"/>
    </source>
</evidence>
<dbReference type="Proteomes" id="UP000307790">
    <property type="component" value="Unassembled WGS sequence"/>
</dbReference>
<dbReference type="Gene3D" id="3.90.190.20">
    <property type="entry name" value="Mur ligase, C-terminal domain"/>
    <property type="match status" value="1"/>
</dbReference>
<evidence type="ECO:0000256" key="19">
    <source>
        <dbReference type="ARBA" id="ARBA00049035"/>
    </source>
</evidence>
<dbReference type="NCBIfam" id="NF008101">
    <property type="entry name" value="PRK10846.1"/>
    <property type="match status" value="1"/>
</dbReference>
<evidence type="ECO:0000256" key="12">
    <source>
        <dbReference type="ARBA" id="ARBA00022842"/>
    </source>
</evidence>
<evidence type="ECO:0000256" key="15">
    <source>
        <dbReference type="ARBA" id="ARBA00030592"/>
    </source>
</evidence>
<evidence type="ECO:0000256" key="3">
    <source>
        <dbReference type="ARBA" id="ARBA00005150"/>
    </source>
</evidence>
<dbReference type="EC" id="6.3.2.17" evidence="6"/>
<evidence type="ECO:0000256" key="21">
    <source>
        <dbReference type="PIRNR" id="PIRNR001563"/>
    </source>
</evidence>
<protein>
    <recommendedName>
        <fullName evidence="7">Dihydrofolate synthase/folylpolyglutamate synthase</fullName>
        <ecNumber evidence="5">6.3.2.12</ecNumber>
        <ecNumber evidence="6">6.3.2.17</ecNumber>
    </recommendedName>
    <alternativeName>
        <fullName evidence="16">Folylpoly-gamma-glutamate synthetase-dihydrofolate synthetase</fullName>
    </alternativeName>
    <alternativeName>
        <fullName evidence="14">Folylpolyglutamate synthetase</fullName>
    </alternativeName>
    <alternativeName>
        <fullName evidence="15">Tetrahydrofolylpolyglutamate synthase</fullName>
    </alternativeName>
</protein>
<comment type="pathway">
    <text evidence="2">Cofactor biosynthesis; tetrahydrofolate biosynthesis; 7,8-dihydrofolate from 2-amino-4-hydroxy-6-hydroxymethyl-7,8-dihydropteridine diphosphate and 4-aminobenzoate: step 2/2.</text>
</comment>
<keyword evidence="8 21" id="KW-0436">Ligase</keyword>
<sequence length="424" mass="46878">MNKQNQGHLSMTTLDEWLFYLESIHSLEIDMTLDRIGEVKNRLNINLDAKKVITVGGTNGKGTSCAFIETALIDLGFRVAVYSSPHIDKFNERLRFNRSLVNDQALIQAFRKIETARAQISLTYYEYTTLAALLICQQSDVDFVLLEVGLGGRLDATNIIDADLSVITSIDLDHQQFLGNDRASIGLEKAGICRVGRPAIIGEPDLPQQVFQYLSELDCVGYYRNMQFSHSSNADRSWQWQSEHLSLSGLDAPYIPQDNVATGLMTLTVLSDDIASQINSARVNRWIDNTRVAGRTELVSQAPDIILDVAHNPHAARHLAKVIAAKGYTRVHAIVGMLGDKDIASTLQALTNQVSAWYPVTLGVPRGATADLLVQELRNINVSSIGFDNVSDGFKIAKENANKNDMILVFGSFFTVAEFKKSCI</sequence>
<dbReference type="GO" id="GO:0005524">
    <property type="term" value="F:ATP binding"/>
    <property type="evidence" value="ECO:0007669"/>
    <property type="project" value="UniProtKB-KW"/>
</dbReference>
<evidence type="ECO:0000313" key="24">
    <source>
        <dbReference type="Proteomes" id="UP000307790"/>
    </source>
</evidence>
<evidence type="ECO:0000256" key="11">
    <source>
        <dbReference type="ARBA" id="ARBA00022840"/>
    </source>
</evidence>
<keyword evidence="10 21" id="KW-0547">Nucleotide-binding</keyword>
<dbReference type="GO" id="GO:0004326">
    <property type="term" value="F:tetrahydrofolylpolyglutamate synthase activity"/>
    <property type="evidence" value="ECO:0007669"/>
    <property type="project" value="UniProtKB-EC"/>
</dbReference>
<keyword evidence="24" id="KW-1185">Reference proteome</keyword>
<dbReference type="RefSeq" id="WP_138320500.1">
    <property type="nucleotide sequence ID" value="NZ_VCBC01000012.1"/>
</dbReference>
<gene>
    <name evidence="23" type="primary">folC</name>
    <name evidence="23" type="ORF">FE810_13050</name>
</gene>
<dbReference type="OrthoDB" id="9809356at2"/>
<comment type="catalytic activity">
    <reaction evidence="19">
        <text>(6R)-5,10-methylenetetrahydrofolyl-(gamma-L-Glu)(n) + L-glutamate + ATP = (6R)-5,10-methylenetetrahydrofolyl-(gamma-L-Glu)(n+1) + ADP + phosphate + H(+)</text>
        <dbReference type="Rhea" id="RHEA:51912"/>
        <dbReference type="Rhea" id="RHEA-COMP:13257"/>
        <dbReference type="Rhea" id="RHEA-COMP:13258"/>
        <dbReference type="ChEBI" id="CHEBI:15378"/>
        <dbReference type="ChEBI" id="CHEBI:29985"/>
        <dbReference type="ChEBI" id="CHEBI:30616"/>
        <dbReference type="ChEBI" id="CHEBI:43474"/>
        <dbReference type="ChEBI" id="CHEBI:136572"/>
        <dbReference type="ChEBI" id="CHEBI:456216"/>
        <dbReference type="EC" id="6.3.2.17"/>
    </reaction>
</comment>
<evidence type="ECO:0000256" key="9">
    <source>
        <dbReference type="ARBA" id="ARBA00022723"/>
    </source>
</evidence>
<evidence type="ECO:0000256" key="10">
    <source>
        <dbReference type="ARBA" id="ARBA00022741"/>
    </source>
</evidence>
<evidence type="ECO:0000256" key="20">
    <source>
        <dbReference type="ARBA" id="ARBA00049161"/>
    </source>
</evidence>
<evidence type="ECO:0000256" key="14">
    <source>
        <dbReference type="ARBA" id="ARBA00030048"/>
    </source>
</evidence>
<evidence type="ECO:0000256" key="6">
    <source>
        <dbReference type="ARBA" id="ARBA00013025"/>
    </source>
</evidence>
<dbReference type="GO" id="GO:0046656">
    <property type="term" value="P:folic acid biosynthetic process"/>
    <property type="evidence" value="ECO:0007669"/>
    <property type="project" value="UniProtKB-KW"/>
</dbReference>
<comment type="pathway">
    <text evidence="3">Cofactor biosynthesis; tetrahydrofolylpolyglutamate biosynthesis.</text>
</comment>
<dbReference type="InterPro" id="IPR036565">
    <property type="entry name" value="Mur-like_cat_sf"/>
</dbReference>
<dbReference type="GO" id="GO:0008841">
    <property type="term" value="F:dihydrofolate synthase activity"/>
    <property type="evidence" value="ECO:0007669"/>
    <property type="project" value="UniProtKB-EC"/>
</dbReference>
<dbReference type="SUPFAM" id="SSF53244">
    <property type="entry name" value="MurD-like peptide ligases, peptide-binding domain"/>
    <property type="match status" value="1"/>
</dbReference>
<dbReference type="InterPro" id="IPR036615">
    <property type="entry name" value="Mur_ligase_C_dom_sf"/>
</dbReference>
<keyword evidence="11 21" id="KW-0067">ATP-binding</keyword>
<evidence type="ECO:0000256" key="1">
    <source>
        <dbReference type="ARBA" id="ARBA00002714"/>
    </source>
</evidence>
<dbReference type="AlphaFoldDB" id="A0A5R9IQQ1"/>
<evidence type="ECO:0000256" key="13">
    <source>
        <dbReference type="ARBA" id="ARBA00022909"/>
    </source>
</evidence>
<name>A0A5R9IQQ1_9GAMM</name>
<keyword evidence="9" id="KW-0479">Metal-binding</keyword>
<comment type="caution">
    <text evidence="23">The sequence shown here is derived from an EMBL/GenBank/DDBJ whole genome shotgun (WGS) entry which is preliminary data.</text>
</comment>
<dbReference type="EMBL" id="VCBC01000012">
    <property type="protein sequence ID" value="TLU64218.1"/>
    <property type="molecule type" value="Genomic_DNA"/>
</dbReference>
<evidence type="ECO:0000256" key="4">
    <source>
        <dbReference type="ARBA" id="ARBA00008276"/>
    </source>
</evidence>
<evidence type="ECO:0000259" key="22">
    <source>
        <dbReference type="Pfam" id="PF02875"/>
    </source>
</evidence>
<evidence type="ECO:0000313" key="23">
    <source>
        <dbReference type="EMBL" id="TLU64218.1"/>
    </source>
</evidence>
<evidence type="ECO:0000256" key="18">
    <source>
        <dbReference type="ARBA" id="ARBA00047808"/>
    </source>
</evidence>
<evidence type="ECO:0000256" key="16">
    <source>
        <dbReference type="ARBA" id="ARBA00032510"/>
    </source>
</evidence>
<proteinExistence type="inferred from homology"/>
<dbReference type="Gene3D" id="3.40.1190.10">
    <property type="entry name" value="Mur-like, catalytic domain"/>
    <property type="match status" value="1"/>
</dbReference>
<organism evidence="23 24">
    <name type="scientific">Thalassotalea litorea</name>
    <dbReference type="NCBI Taxonomy" id="2020715"/>
    <lineage>
        <taxon>Bacteria</taxon>
        <taxon>Pseudomonadati</taxon>
        <taxon>Pseudomonadota</taxon>
        <taxon>Gammaproteobacteria</taxon>
        <taxon>Alteromonadales</taxon>
        <taxon>Colwelliaceae</taxon>
        <taxon>Thalassotalea</taxon>
    </lineage>
</organism>
<comment type="function">
    <text evidence="1">Functions in two distinct reactions of the de novo folate biosynthetic pathway. Catalyzes the addition of a glutamate residue to dihydropteroate (7,8-dihydropteroate or H2Pte) to form dihydrofolate (7,8-dihydrofolate monoglutamate or H2Pte-Glu). Also catalyzes successive additions of L-glutamate to tetrahydrofolate or 10-formyltetrahydrofolate or 5,10-methylenetetrahydrofolate, leading to folylpolyglutamate derivatives.</text>
</comment>
<accession>A0A5R9IQQ1</accession>
<dbReference type="InterPro" id="IPR018109">
    <property type="entry name" value="Folylpolyglutamate_synth_CS"/>
</dbReference>
<evidence type="ECO:0000256" key="8">
    <source>
        <dbReference type="ARBA" id="ARBA00022598"/>
    </source>
</evidence>
<keyword evidence="13" id="KW-0289">Folate biosynthesis</keyword>
<comment type="catalytic activity">
    <reaction evidence="20">
        <text>7,8-dihydropteroate + L-glutamate + ATP = 7,8-dihydrofolate + ADP + phosphate + H(+)</text>
        <dbReference type="Rhea" id="RHEA:23584"/>
        <dbReference type="ChEBI" id="CHEBI:15378"/>
        <dbReference type="ChEBI" id="CHEBI:17839"/>
        <dbReference type="ChEBI" id="CHEBI:29985"/>
        <dbReference type="ChEBI" id="CHEBI:30616"/>
        <dbReference type="ChEBI" id="CHEBI:43474"/>
        <dbReference type="ChEBI" id="CHEBI:57451"/>
        <dbReference type="ChEBI" id="CHEBI:456216"/>
        <dbReference type="EC" id="6.3.2.12"/>
    </reaction>
</comment>
<reference evidence="23 24" key="1">
    <citation type="submission" date="2019-05" db="EMBL/GenBank/DDBJ databases">
        <title>Genome sequences of Thalassotalea litorea 1K03283.</title>
        <authorList>
            <person name="Zhang D."/>
        </authorList>
    </citation>
    <scope>NUCLEOTIDE SEQUENCE [LARGE SCALE GENOMIC DNA]</scope>
    <source>
        <strain evidence="23 24">MCCC 1K03283</strain>
    </source>
</reference>
<dbReference type="GO" id="GO:0005737">
    <property type="term" value="C:cytoplasm"/>
    <property type="evidence" value="ECO:0007669"/>
    <property type="project" value="TreeGrafter"/>
</dbReference>
<dbReference type="EC" id="6.3.2.12" evidence="5"/>
<dbReference type="NCBIfam" id="TIGR01499">
    <property type="entry name" value="folC"/>
    <property type="match status" value="1"/>
</dbReference>
<evidence type="ECO:0000256" key="5">
    <source>
        <dbReference type="ARBA" id="ARBA00013023"/>
    </source>
</evidence>
<dbReference type="GO" id="GO:0046872">
    <property type="term" value="F:metal ion binding"/>
    <property type="evidence" value="ECO:0007669"/>
    <property type="project" value="UniProtKB-KW"/>
</dbReference>
<dbReference type="PANTHER" id="PTHR11136">
    <property type="entry name" value="FOLYLPOLYGLUTAMATE SYNTHASE-RELATED"/>
    <property type="match status" value="1"/>
</dbReference>
<dbReference type="InterPro" id="IPR001645">
    <property type="entry name" value="Folylpolyglutamate_synth"/>
</dbReference>
<comment type="similarity">
    <text evidence="4 21">Belongs to the folylpolyglutamate synthase family.</text>
</comment>
<dbReference type="Pfam" id="PF02875">
    <property type="entry name" value="Mur_ligase_C"/>
    <property type="match status" value="1"/>
</dbReference>
<dbReference type="PROSITE" id="PS01012">
    <property type="entry name" value="FOLYLPOLYGLU_SYNT_2"/>
    <property type="match status" value="1"/>
</dbReference>
<evidence type="ECO:0000256" key="2">
    <source>
        <dbReference type="ARBA" id="ARBA00004799"/>
    </source>
</evidence>
<keyword evidence="12" id="KW-0460">Magnesium</keyword>
<dbReference type="PANTHER" id="PTHR11136:SF0">
    <property type="entry name" value="DIHYDROFOLATE SYNTHETASE-RELATED"/>
    <property type="match status" value="1"/>
</dbReference>
<dbReference type="InterPro" id="IPR004101">
    <property type="entry name" value="Mur_ligase_C"/>
</dbReference>
<feature type="domain" description="Mur ligase C-terminal" evidence="22">
    <location>
        <begin position="294"/>
        <end position="413"/>
    </location>
</feature>
<dbReference type="PIRSF" id="PIRSF001563">
    <property type="entry name" value="Folylpolyglu_synth"/>
    <property type="match status" value="1"/>
</dbReference>